<dbReference type="Pfam" id="PF00196">
    <property type="entry name" value="GerE"/>
    <property type="match status" value="1"/>
</dbReference>
<comment type="caution">
    <text evidence="8">The sequence shown here is derived from an EMBL/GenBank/DDBJ whole genome shotgun (WGS) entry which is preliminary data.</text>
</comment>
<keyword evidence="4" id="KW-0804">Transcription</keyword>
<dbReference type="OrthoDB" id="1013073at2"/>
<dbReference type="Pfam" id="PF00072">
    <property type="entry name" value="Response_reg"/>
    <property type="match status" value="1"/>
</dbReference>
<dbReference type="InterPro" id="IPR000792">
    <property type="entry name" value="Tscrpt_reg_LuxR_C"/>
</dbReference>
<dbReference type="SMART" id="SM00421">
    <property type="entry name" value="HTH_LUXR"/>
    <property type="match status" value="1"/>
</dbReference>
<evidence type="ECO:0000313" key="9">
    <source>
        <dbReference type="Proteomes" id="UP000294498"/>
    </source>
</evidence>
<dbReference type="CDD" id="cd17535">
    <property type="entry name" value="REC_NarL-like"/>
    <property type="match status" value="1"/>
</dbReference>
<dbReference type="PROSITE" id="PS50043">
    <property type="entry name" value="HTH_LUXR_2"/>
    <property type="match status" value="1"/>
</dbReference>
<keyword evidence="9" id="KW-1185">Reference proteome</keyword>
<dbReference type="CDD" id="cd06170">
    <property type="entry name" value="LuxR_C_like"/>
    <property type="match status" value="1"/>
</dbReference>
<dbReference type="InterPro" id="IPR001789">
    <property type="entry name" value="Sig_transdc_resp-reg_receiver"/>
</dbReference>
<evidence type="ECO:0000259" key="6">
    <source>
        <dbReference type="PROSITE" id="PS50043"/>
    </source>
</evidence>
<sequence>MRILIADDHLVVRKGLINILSIKFPFATIGEVSTTEELIGEVFKEDWDIVISDIDMPGRSGLEAIQQIKQFRPKLPILILSFHSEHLYATRVLRAGASGYLKKDMAAEELVEAIHKIMAGKKYISATVAEMLAEDLDAPGSDVPHELLSDREFEILRQLATGKSIIEIAELFSISPSTVSTHRARILAKMHMKSNAELTLYVFENKLGESSPKPEK</sequence>
<dbReference type="GO" id="GO:0003677">
    <property type="term" value="F:DNA binding"/>
    <property type="evidence" value="ECO:0007669"/>
    <property type="project" value="UniProtKB-KW"/>
</dbReference>
<feature type="modified residue" description="4-aspartylphosphate" evidence="5">
    <location>
        <position position="53"/>
    </location>
</feature>
<evidence type="ECO:0000256" key="5">
    <source>
        <dbReference type="PROSITE-ProRule" id="PRU00169"/>
    </source>
</evidence>
<dbReference type="InterPro" id="IPR011006">
    <property type="entry name" value="CheY-like_superfamily"/>
</dbReference>
<dbReference type="PANTHER" id="PTHR43214:SF41">
    <property type="entry name" value="NITRATE_NITRITE RESPONSE REGULATOR PROTEIN NARP"/>
    <property type="match status" value="1"/>
</dbReference>
<evidence type="ECO:0000256" key="4">
    <source>
        <dbReference type="ARBA" id="ARBA00023163"/>
    </source>
</evidence>
<name>A0A4R8DEF5_9BACT</name>
<feature type="domain" description="Response regulatory" evidence="7">
    <location>
        <begin position="2"/>
        <end position="118"/>
    </location>
</feature>
<dbReference type="Gene3D" id="3.40.50.2300">
    <property type="match status" value="1"/>
</dbReference>
<dbReference type="SUPFAM" id="SSF52172">
    <property type="entry name" value="CheY-like"/>
    <property type="match status" value="1"/>
</dbReference>
<dbReference type="EMBL" id="SODV01000002">
    <property type="protein sequence ID" value="TDW95911.1"/>
    <property type="molecule type" value="Genomic_DNA"/>
</dbReference>
<evidence type="ECO:0000256" key="1">
    <source>
        <dbReference type="ARBA" id="ARBA00022553"/>
    </source>
</evidence>
<dbReference type="PANTHER" id="PTHR43214">
    <property type="entry name" value="TWO-COMPONENT RESPONSE REGULATOR"/>
    <property type="match status" value="1"/>
</dbReference>
<reference evidence="8 9" key="1">
    <citation type="submission" date="2019-03" db="EMBL/GenBank/DDBJ databases">
        <title>Genomic Encyclopedia of Type Strains, Phase IV (KMG-IV): sequencing the most valuable type-strain genomes for metagenomic binning, comparative biology and taxonomic classification.</title>
        <authorList>
            <person name="Goeker M."/>
        </authorList>
    </citation>
    <scope>NUCLEOTIDE SEQUENCE [LARGE SCALE GENOMIC DNA]</scope>
    <source>
        <strain evidence="8 9">DSM 100059</strain>
    </source>
</reference>
<dbReference type="SMART" id="SM00448">
    <property type="entry name" value="REC"/>
    <property type="match status" value="1"/>
</dbReference>
<dbReference type="PRINTS" id="PR00038">
    <property type="entry name" value="HTHLUXR"/>
</dbReference>
<dbReference type="PROSITE" id="PS50110">
    <property type="entry name" value="RESPONSE_REGULATORY"/>
    <property type="match status" value="1"/>
</dbReference>
<evidence type="ECO:0000256" key="2">
    <source>
        <dbReference type="ARBA" id="ARBA00023015"/>
    </source>
</evidence>
<evidence type="ECO:0000313" key="8">
    <source>
        <dbReference type="EMBL" id="TDW95911.1"/>
    </source>
</evidence>
<dbReference type="Proteomes" id="UP000294498">
    <property type="component" value="Unassembled WGS sequence"/>
</dbReference>
<dbReference type="InterPro" id="IPR058245">
    <property type="entry name" value="NreC/VraR/RcsB-like_REC"/>
</dbReference>
<keyword evidence="2" id="KW-0805">Transcription regulation</keyword>
<gene>
    <name evidence="8" type="ORF">EDB95_3732</name>
</gene>
<dbReference type="GO" id="GO:0006355">
    <property type="term" value="P:regulation of DNA-templated transcription"/>
    <property type="evidence" value="ECO:0007669"/>
    <property type="project" value="InterPro"/>
</dbReference>
<evidence type="ECO:0000256" key="3">
    <source>
        <dbReference type="ARBA" id="ARBA00023125"/>
    </source>
</evidence>
<feature type="domain" description="HTH luxR-type" evidence="6">
    <location>
        <begin position="141"/>
        <end position="206"/>
    </location>
</feature>
<keyword evidence="1 5" id="KW-0597">Phosphoprotein</keyword>
<dbReference type="InterPro" id="IPR016032">
    <property type="entry name" value="Sig_transdc_resp-reg_C-effctor"/>
</dbReference>
<accession>A0A4R8DEF5</accession>
<evidence type="ECO:0000259" key="7">
    <source>
        <dbReference type="PROSITE" id="PS50110"/>
    </source>
</evidence>
<organism evidence="8 9">
    <name type="scientific">Dinghuibacter silviterrae</name>
    <dbReference type="NCBI Taxonomy" id="1539049"/>
    <lineage>
        <taxon>Bacteria</taxon>
        <taxon>Pseudomonadati</taxon>
        <taxon>Bacteroidota</taxon>
        <taxon>Chitinophagia</taxon>
        <taxon>Chitinophagales</taxon>
        <taxon>Chitinophagaceae</taxon>
        <taxon>Dinghuibacter</taxon>
    </lineage>
</organism>
<proteinExistence type="predicted"/>
<dbReference type="InterPro" id="IPR039420">
    <property type="entry name" value="WalR-like"/>
</dbReference>
<dbReference type="SUPFAM" id="SSF46894">
    <property type="entry name" value="C-terminal effector domain of the bipartite response regulators"/>
    <property type="match status" value="1"/>
</dbReference>
<dbReference type="AlphaFoldDB" id="A0A4R8DEF5"/>
<keyword evidence="3" id="KW-0238">DNA-binding</keyword>
<dbReference type="RefSeq" id="WP_133995707.1">
    <property type="nucleotide sequence ID" value="NZ_SODV01000002.1"/>
</dbReference>
<dbReference type="GO" id="GO:0000160">
    <property type="term" value="P:phosphorelay signal transduction system"/>
    <property type="evidence" value="ECO:0007669"/>
    <property type="project" value="InterPro"/>
</dbReference>
<protein>
    <submittedName>
        <fullName evidence="8">LuxR family two component transcriptional regulator</fullName>
    </submittedName>
</protein>